<dbReference type="PANTHER" id="PTHR27004">
    <property type="entry name" value="RECEPTOR-LIKE PROTEIN 12 ISOFORM X1"/>
    <property type="match status" value="1"/>
</dbReference>
<dbReference type="PANTHER" id="PTHR27004:SF364">
    <property type="entry name" value="RECEPTOR LIKE PROTEIN 26"/>
    <property type="match status" value="1"/>
</dbReference>
<feature type="transmembrane region" description="Helical" evidence="12">
    <location>
        <begin position="839"/>
        <end position="857"/>
    </location>
</feature>
<dbReference type="AlphaFoldDB" id="A0A1J3CDT5"/>
<feature type="signal peptide" evidence="13">
    <location>
        <begin position="1"/>
        <end position="27"/>
    </location>
</feature>
<dbReference type="Gene3D" id="3.80.10.10">
    <property type="entry name" value="Ribonuclease Inhibitor"/>
    <property type="match status" value="5"/>
</dbReference>
<dbReference type="EMBL" id="GEVI01028376">
    <property type="protein sequence ID" value="JAU03944.1"/>
    <property type="molecule type" value="Transcribed_RNA"/>
</dbReference>
<feature type="chain" id="PRO_5009619534" evidence="13">
    <location>
        <begin position="28"/>
        <end position="905"/>
    </location>
</feature>
<reference evidence="15" key="1">
    <citation type="submission" date="2016-07" db="EMBL/GenBank/DDBJ databases">
        <title>De novo transcriptome assembly of four accessions of the metal hyperaccumulator plant Noccaea caerulescens.</title>
        <authorList>
            <person name="Blande D."/>
            <person name="Halimaa P."/>
            <person name="Tervahauta A.I."/>
            <person name="Aarts M.G."/>
            <person name="Karenlampi S.O."/>
        </authorList>
    </citation>
    <scope>NUCLEOTIDE SEQUENCE</scope>
</reference>
<keyword evidence="8 12" id="KW-1133">Transmembrane helix</keyword>
<keyword evidence="9 12" id="KW-0472">Membrane</keyword>
<evidence type="ECO:0000256" key="9">
    <source>
        <dbReference type="ARBA" id="ARBA00023136"/>
    </source>
</evidence>
<comment type="similarity">
    <text evidence="2">Belongs to the RLP family.</text>
</comment>
<keyword evidence="10 15" id="KW-0675">Receptor</keyword>
<dbReference type="Pfam" id="PF00560">
    <property type="entry name" value="LRR_1"/>
    <property type="match status" value="7"/>
</dbReference>
<evidence type="ECO:0000256" key="4">
    <source>
        <dbReference type="ARBA" id="ARBA00022614"/>
    </source>
</evidence>
<keyword evidence="6 13" id="KW-0732">Signal</keyword>
<dbReference type="GO" id="GO:0005886">
    <property type="term" value="C:plasma membrane"/>
    <property type="evidence" value="ECO:0007669"/>
    <property type="project" value="UniProtKB-SubCell"/>
</dbReference>
<feature type="domain" description="Disease resistance R13L4/SHOC-2-like LRR" evidence="14">
    <location>
        <begin position="162"/>
        <end position="276"/>
    </location>
</feature>
<keyword evidence="7" id="KW-0677">Repeat</keyword>
<organism evidence="15">
    <name type="scientific">Noccaea caerulescens</name>
    <name type="common">Alpine penny-cress</name>
    <name type="synonym">Thlaspi caerulescens</name>
    <dbReference type="NCBI Taxonomy" id="107243"/>
    <lineage>
        <taxon>Eukaryota</taxon>
        <taxon>Viridiplantae</taxon>
        <taxon>Streptophyta</taxon>
        <taxon>Embryophyta</taxon>
        <taxon>Tracheophyta</taxon>
        <taxon>Spermatophyta</taxon>
        <taxon>Magnoliopsida</taxon>
        <taxon>eudicotyledons</taxon>
        <taxon>Gunneridae</taxon>
        <taxon>Pentapetalae</taxon>
        <taxon>rosids</taxon>
        <taxon>malvids</taxon>
        <taxon>Brassicales</taxon>
        <taxon>Brassicaceae</taxon>
        <taxon>Coluteocarpeae</taxon>
        <taxon>Noccaea</taxon>
    </lineage>
</organism>
<keyword evidence="4" id="KW-0433">Leucine-rich repeat</keyword>
<keyword evidence="3" id="KW-1003">Cell membrane</keyword>
<dbReference type="PROSITE" id="PS51450">
    <property type="entry name" value="LRR"/>
    <property type="match status" value="1"/>
</dbReference>
<comment type="subcellular location">
    <subcellularLocation>
        <location evidence="1">Cell membrane</location>
        <topology evidence="1">Single-pass type I membrane protein</topology>
    </subcellularLocation>
</comment>
<accession>A0A1J3CDT5</accession>
<dbReference type="PRINTS" id="PR00019">
    <property type="entry name" value="LEURICHRPT"/>
</dbReference>
<evidence type="ECO:0000256" key="6">
    <source>
        <dbReference type="ARBA" id="ARBA00022729"/>
    </source>
</evidence>
<evidence type="ECO:0000256" key="2">
    <source>
        <dbReference type="ARBA" id="ARBA00009592"/>
    </source>
</evidence>
<evidence type="ECO:0000256" key="7">
    <source>
        <dbReference type="ARBA" id="ARBA00022737"/>
    </source>
</evidence>
<evidence type="ECO:0000313" key="15">
    <source>
        <dbReference type="EMBL" id="JAU03944.1"/>
    </source>
</evidence>
<dbReference type="InterPro" id="IPR032675">
    <property type="entry name" value="LRR_dom_sf"/>
</dbReference>
<protein>
    <submittedName>
        <fullName evidence="15">Receptor-like protein 12</fullName>
    </submittedName>
</protein>
<dbReference type="SUPFAM" id="SSF52058">
    <property type="entry name" value="L domain-like"/>
    <property type="match status" value="2"/>
</dbReference>
<gene>
    <name evidence="15" type="ORF">GA_TR15856_c0_g1_i1_g.49125</name>
</gene>
<dbReference type="FunFam" id="3.80.10.10:FF:000095">
    <property type="entry name" value="LRR receptor-like serine/threonine-protein kinase GSO1"/>
    <property type="match status" value="2"/>
</dbReference>
<dbReference type="Pfam" id="PF13516">
    <property type="entry name" value="LRR_6"/>
    <property type="match status" value="1"/>
</dbReference>
<evidence type="ECO:0000256" key="13">
    <source>
        <dbReference type="SAM" id="SignalP"/>
    </source>
</evidence>
<evidence type="ECO:0000256" key="3">
    <source>
        <dbReference type="ARBA" id="ARBA00022475"/>
    </source>
</evidence>
<sequence>MTTMSESLLHLHFLSLLLLCCVSPSSFFLVDDLVDCRPDQIQALTQFKNEFDTRHCNRRDPANELVKCDNSTGAITKLSLTACLSGTLKPNSSLFKLHHLRFLDLSENKFISSSLADEFGNLNRLEFLYLSSNGFLGQVPSSFSNLSQLIELDMSYNKLTGSFPLLRNLSMLKVLDLRNNHFSGVLNSKSSLFELHQLRSLNLDSNNFSSSLPFEIGNLNKLEALSLNSNGFFGQVPPTISNLTQLTDLLFSTNRFTGSFPLVQNLTKLSFLELFDNHLSGTIPSSIFTMPSLSYLDLSENNLNGSTEVPNSSTSSILESLFLGLNHFEGKILEPISKLTNLKNLDLSYLTTSYPIDLNLFSSFKSLLHLDLSGNSISPTSLSSDSYIPLTLELLYLMDCDIKEFPHILKTLQNLEVLDLSDNEINGKIPEWLWSLPRLKSVSLTGNLFEGFQGSTRVLVNSSVQLLILEGNNFEGALPHLPLSIKFFSARGNRFRGDIPISICNRRSLSYLFLSYNNLTGPIPQCLSKLTVVSLRKNSLEGSIPDKFYANSFLQTLDVGYNRLTGKLPRSLLNCSFLKFLSVDNNGIEDTFPFWLKALPYLKVFTLRSNRFFGRLSPPDQGPLAFPELRILELSDNSFTGSLPSSFFVNWKASSLEINEDGRMYMGDYKNAYYIYEDTLDLQYKGLFMEQGKVLTSYSTIDFSGNKLQGQIPESIGLLKALIALNLSNNAFTGHIPLSLANVTELESLDLSRNKLSGDIPRELGSLSFLSYVSVAHNQLKGEIPQGPQFSGQAESSFEGNEGLCGLPLKGSCFGGAKQQPEEEEEEEEEGVLNWKAVVIGYGPGLLFGLVIAHVFASYKTKWFVKIVGPDKHKEAEMFMSLDSRWDSFNNKNKKNVETESDLYK</sequence>
<dbReference type="SMART" id="SM00365">
    <property type="entry name" value="LRR_SD22"/>
    <property type="match status" value="6"/>
</dbReference>
<evidence type="ECO:0000256" key="12">
    <source>
        <dbReference type="SAM" id="Phobius"/>
    </source>
</evidence>
<evidence type="ECO:0000256" key="8">
    <source>
        <dbReference type="ARBA" id="ARBA00022989"/>
    </source>
</evidence>
<name>A0A1J3CDT5_NOCCA</name>
<dbReference type="InterPro" id="IPR001611">
    <property type="entry name" value="Leu-rich_rpt"/>
</dbReference>
<evidence type="ECO:0000256" key="10">
    <source>
        <dbReference type="ARBA" id="ARBA00023170"/>
    </source>
</evidence>
<proteinExistence type="inferred from homology"/>
<keyword evidence="11" id="KW-0325">Glycoprotein</keyword>
<evidence type="ECO:0000259" key="14">
    <source>
        <dbReference type="Pfam" id="PF23598"/>
    </source>
</evidence>
<evidence type="ECO:0000256" key="5">
    <source>
        <dbReference type="ARBA" id="ARBA00022692"/>
    </source>
</evidence>
<dbReference type="InterPro" id="IPR003591">
    <property type="entry name" value="Leu-rich_rpt_typical-subtyp"/>
</dbReference>
<evidence type="ECO:0000256" key="1">
    <source>
        <dbReference type="ARBA" id="ARBA00004251"/>
    </source>
</evidence>
<dbReference type="Pfam" id="PF23598">
    <property type="entry name" value="LRR_14"/>
    <property type="match status" value="1"/>
</dbReference>
<dbReference type="FunFam" id="3.80.10.10:FF:000111">
    <property type="entry name" value="LRR receptor-like serine/threonine-protein kinase ERECTA"/>
    <property type="match status" value="1"/>
</dbReference>
<dbReference type="SMART" id="SM00369">
    <property type="entry name" value="LRR_TYP"/>
    <property type="match status" value="10"/>
</dbReference>
<evidence type="ECO:0000256" key="11">
    <source>
        <dbReference type="ARBA" id="ARBA00023180"/>
    </source>
</evidence>
<dbReference type="Pfam" id="PF13855">
    <property type="entry name" value="LRR_8"/>
    <property type="match status" value="1"/>
</dbReference>
<dbReference type="InterPro" id="IPR055414">
    <property type="entry name" value="LRR_R13L4/SHOC2-like"/>
</dbReference>
<keyword evidence="5 12" id="KW-0812">Transmembrane</keyword>